<dbReference type="FunFam" id="3.80.10.10:FF:000601">
    <property type="entry name" value="DNA repair protein Rad7, protein"/>
    <property type="match status" value="1"/>
</dbReference>
<evidence type="ECO:0000256" key="1">
    <source>
        <dbReference type="SAM" id="MobiDB-lite"/>
    </source>
</evidence>
<evidence type="ECO:0000259" key="2">
    <source>
        <dbReference type="Pfam" id="PF23550"/>
    </source>
</evidence>
<dbReference type="EMBL" id="JAULSR010000001">
    <property type="protein sequence ID" value="KAK0636177.1"/>
    <property type="molecule type" value="Genomic_DNA"/>
</dbReference>
<evidence type="ECO:0000313" key="3">
    <source>
        <dbReference type="EMBL" id="KAK0636177.1"/>
    </source>
</evidence>
<feature type="compositionally biased region" description="Basic and acidic residues" evidence="1">
    <location>
        <begin position="93"/>
        <end position="108"/>
    </location>
</feature>
<evidence type="ECO:0000313" key="4">
    <source>
        <dbReference type="Proteomes" id="UP001174934"/>
    </source>
</evidence>
<dbReference type="AlphaFoldDB" id="A0AA39XMV8"/>
<dbReference type="Pfam" id="PF23550">
    <property type="entry name" value="zf_Tbcl_Rhp7"/>
    <property type="match status" value="1"/>
</dbReference>
<dbReference type="GO" id="GO:0031146">
    <property type="term" value="P:SCF-dependent proteasomal ubiquitin-dependent protein catabolic process"/>
    <property type="evidence" value="ECO:0007669"/>
    <property type="project" value="TreeGrafter"/>
</dbReference>
<name>A0AA39XMV8_9PEZI</name>
<dbReference type="PANTHER" id="PTHR13318">
    <property type="entry name" value="PARTNER OF PAIRED, ISOFORM B-RELATED"/>
    <property type="match status" value="1"/>
</dbReference>
<protein>
    <submittedName>
        <fullName evidence="3">RNI-like protein</fullName>
    </submittedName>
</protein>
<accession>A0AA39XMV8</accession>
<feature type="region of interest" description="Disordered" evidence="1">
    <location>
        <begin position="69"/>
        <end position="124"/>
    </location>
</feature>
<dbReference type="InterPro" id="IPR001611">
    <property type="entry name" value="Leu-rich_rpt"/>
</dbReference>
<sequence>MSRQDRLARRIMGPQSALTDFLASHNISANQIRIDADARRRAALESQAANATANGQHDELSTAPVTVAPAASASPAQSTRGRRAAVVATADTPNERRKKEKQVIDKIKASKQIQKKKRRIDDSDDEDLARAIFEERSAPLPGQMENCANCGKRFTVTAYSRNAPDGGLLCSPCGKELSKEDGAPKKKPKRISSGPVGRRRQLQSDILDGTYAPGAKSLMTLCIETLAKNIDLAEDISDLPSTVVDKIARKLSKQRLMNPKTLDLFLLPSAEQVYIYDGAKLSADDFIRIFQTVPAIKKLKIRNAIHFKDQVMDYLISRHIELEEIYLAGANLLSEQKWKEFLQKKGQSLKSLRVYWTDKHFGNETLDELGTACPSLERLKVSHNQEVTGDGVKELAKLKSLRHLSLDLRNQVHPDIYVNLLREIGPSLETFSVARMPDIDNTVLDALHNSCRSLQKLRVTDSEVMTDEGFVRLFEGWENKGLVFVDLQKCRQLESAKPRENPHNIGLCSNGFRTLMAHSQRTIEQLNVHGCRHISAQAFEDVFAPDKIYPELRKLEISFCEEVNDFVVGSIFRSCPRLRELNVFGCMKVRDVKVPWGKLLIGVPNALGMVIEGNEDD</sequence>
<dbReference type="Pfam" id="PF13516">
    <property type="entry name" value="LRR_6"/>
    <property type="match status" value="1"/>
</dbReference>
<dbReference type="SMART" id="SM00367">
    <property type="entry name" value="LRR_CC"/>
    <property type="match status" value="3"/>
</dbReference>
<reference evidence="3" key="1">
    <citation type="submission" date="2023-06" db="EMBL/GenBank/DDBJ databases">
        <title>Genome-scale phylogeny and comparative genomics of the fungal order Sordariales.</title>
        <authorList>
            <consortium name="Lawrence Berkeley National Laboratory"/>
            <person name="Hensen N."/>
            <person name="Bonometti L."/>
            <person name="Westerberg I."/>
            <person name="Brannstrom I.O."/>
            <person name="Guillou S."/>
            <person name="Cros-Aarteil S."/>
            <person name="Calhoun S."/>
            <person name="Haridas S."/>
            <person name="Kuo A."/>
            <person name="Mondo S."/>
            <person name="Pangilinan J."/>
            <person name="Riley R."/>
            <person name="LaButti K."/>
            <person name="Andreopoulos B."/>
            <person name="Lipzen A."/>
            <person name="Chen C."/>
            <person name="Yanf M."/>
            <person name="Daum C."/>
            <person name="Ng V."/>
            <person name="Clum A."/>
            <person name="Steindorff A."/>
            <person name="Ohm R."/>
            <person name="Martin F."/>
            <person name="Silar P."/>
            <person name="Natvig D."/>
            <person name="Lalanne C."/>
            <person name="Gautier V."/>
            <person name="Ament-velasquez S.L."/>
            <person name="Kruys A."/>
            <person name="Hutchinson M.I."/>
            <person name="Powell A.J."/>
            <person name="Barry K."/>
            <person name="Miller A.N."/>
            <person name="Grigoriev I.V."/>
            <person name="Debuchy R."/>
            <person name="Gladieux P."/>
            <person name="Thoren M.H."/>
            <person name="Johannesson H."/>
        </authorList>
    </citation>
    <scope>NUCLEOTIDE SEQUENCE</scope>
    <source>
        <strain evidence="3">SMH3391-2</strain>
    </source>
</reference>
<dbReference type="Proteomes" id="UP001174934">
    <property type="component" value="Unassembled WGS sequence"/>
</dbReference>
<dbReference type="InterPro" id="IPR006553">
    <property type="entry name" value="Leu-rich_rpt_Cys-con_subtyp"/>
</dbReference>
<comment type="caution">
    <text evidence="3">The sequence shown here is derived from an EMBL/GenBank/DDBJ whole genome shotgun (WGS) entry which is preliminary data.</text>
</comment>
<dbReference type="InterPro" id="IPR056451">
    <property type="entry name" value="Znf_Tbcl_Rhp7"/>
</dbReference>
<feature type="domain" description="DNA repair protein rhp7 treble clef" evidence="2">
    <location>
        <begin position="141"/>
        <end position="178"/>
    </location>
</feature>
<feature type="region of interest" description="Disordered" evidence="1">
    <location>
        <begin position="177"/>
        <end position="199"/>
    </location>
</feature>
<organism evidence="3 4">
    <name type="scientific">Bombardia bombarda</name>
    <dbReference type="NCBI Taxonomy" id="252184"/>
    <lineage>
        <taxon>Eukaryota</taxon>
        <taxon>Fungi</taxon>
        <taxon>Dikarya</taxon>
        <taxon>Ascomycota</taxon>
        <taxon>Pezizomycotina</taxon>
        <taxon>Sordariomycetes</taxon>
        <taxon>Sordariomycetidae</taxon>
        <taxon>Sordariales</taxon>
        <taxon>Lasiosphaeriaceae</taxon>
        <taxon>Bombardia</taxon>
    </lineage>
</organism>
<proteinExistence type="predicted"/>
<dbReference type="GO" id="GO:0019005">
    <property type="term" value="C:SCF ubiquitin ligase complex"/>
    <property type="evidence" value="ECO:0007669"/>
    <property type="project" value="TreeGrafter"/>
</dbReference>
<keyword evidence="4" id="KW-1185">Reference proteome</keyword>
<gene>
    <name evidence="3" type="ORF">B0T17DRAFT_518349</name>
</gene>
<dbReference type="Gene3D" id="3.80.10.10">
    <property type="entry name" value="Ribonuclease Inhibitor"/>
    <property type="match status" value="2"/>
</dbReference>
<dbReference type="InterPro" id="IPR032675">
    <property type="entry name" value="LRR_dom_sf"/>
</dbReference>
<dbReference type="SUPFAM" id="SSF52047">
    <property type="entry name" value="RNI-like"/>
    <property type="match status" value="1"/>
</dbReference>